<comment type="subcellular location">
    <subcellularLocation>
        <location evidence="1">Membrane</location>
        <topology evidence="1">Multi-pass membrane protein</topology>
    </subcellularLocation>
</comment>
<dbReference type="EMBL" id="AP024718">
    <property type="protein sequence ID" value="BCX87938.1"/>
    <property type="molecule type" value="Genomic_DNA"/>
</dbReference>
<accession>A0AAU9CCH7</accession>
<dbReference type="PANTHER" id="PTHR35988">
    <property type="entry name" value="15-CIS-ZETA-CAROTENE ISOMERASE, CHLOROPLASTIC"/>
    <property type="match status" value="1"/>
</dbReference>
<evidence type="ECO:0000313" key="7">
    <source>
        <dbReference type="EMBL" id="BCX87938.1"/>
    </source>
</evidence>
<dbReference type="InterPro" id="IPR009915">
    <property type="entry name" value="NnrU_dom"/>
</dbReference>
<protein>
    <recommendedName>
        <fullName evidence="6">NnrU domain-containing protein</fullName>
    </recommendedName>
</protein>
<evidence type="ECO:0000256" key="4">
    <source>
        <dbReference type="ARBA" id="ARBA00023136"/>
    </source>
</evidence>
<feature type="transmembrane region" description="Helical" evidence="5">
    <location>
        <begin position="199"/>
        <end position="217"/>
    </location>
</feature>
<reference evidence="8" key="1">
    <citation type="journal article" date="2024" name="Int. J. Syst. Evol. Microbiol.">
        <title>Methylomarinovum tepidoasis sp. nov., a moderately thermophilic methanotroph of the family Methylothermaceae isolated from a deep-sea hydrothermal field.</title>
        <authorList>
            <person name="Hirayama H."/>
            <person name="Takaki Y."/>
            <person name="Abe M."/>
            <person name="Miyazaki M."/>
            <person name="Uematsu K."/>
            <person name="Matsui Y."/>
            <person name="Takai K."/>
        </authorList>
    </citation>
    <scope>NUCLEOTIDE SEQUENCE [LARGE SCALE GENOMIC DNA]</scope>
    <source>
        <strain evidence="8">IN45</strain>
    </source>
</reference>
<dbReference type="AlphaFoldDB" id="A0AAU9CCH7"/>
<keyword evidence="8" id="KW-1185">Reference proteome</keyword>
<evidence type="ECO:0000259" key="6">
    <source>
        <dbReference type="Pfam" id="PF07298"/>
    </source>
</evidence>
<evidence type="ECO:0000256" key="1">
    <source>
        <dbReference type="ARBA" id="ARBA00004141"/>
    </source>
</evidence>
<organism evidence="7 8">
    <name type="scientific">Methylomarinovum tepidoasis</name>
    <dbReference type="NCBI Taxonomy" id="2840183"/>
    <lineage>
        <taxon>Bacteria</taxon>
        <taxon>Pseudomonadati</taxon>
        <taxon>Pseudomonadota</taxon>
        <taxon>Gammaproteobacteria</taxon>
        <taxon>Methylococcales</taxon>
        <taxon>Methylothermaceae</taxon>
        <taxon>Methylomarinovum</taxon>
    </lineage>
</organism>
<dbReference type="PANTHER" id="PTHR35988:SF2">
    <property type="entry name" value="15-CIS-ZETA-CAROTENE ISOMERASE, CHLOROPLASTIC"/>
    <property type="match status" value="1"/>
</dbReference>
<keyword evidence="4 5" id="KW-0472">Membrane</keyword>
<dbReference type="GO" id="GO:0016020">
    <property type="term" value="C:membrane"/>
    <property type="evidence" value="ECO:0007669"/>
    <property type="project" value="UniProtKB-SubCell"/>
</dbReference>
<gene>
    <name evidence="7" type="ORF">MIN45_P0305</name>
</gene>
<dbReference type="Proteomes" id="UP001321450">
    <property type="component" value="Chromosome"/>
</dbReference>
<dbReference type="Gene3D" id="1.20.120.1630">
    <property type="match status" value="1"/>
</dbReference>
<proteinExistence type="predicted"/>
<evidence type="ECO:0000256" key="2">
    <source>
        <dbReference type="ARBA" id="ARBA00022692"/>
    </source>
</evidence>
<evidence type="ECO:0000313" key="8">
    <source>
        <dbReference type="Proteomes" id="UP001321450"/>
    </source>
</evidence>
<sequence>MLLLILASLFFLGLHFGVAATPLRDRLIERFGPVPYRIGFAALALLGLVFLVYAWRQAPFINLWGSPAIFRYLAVALMPLAFFCIVAGLTTPNPARLGQENALTEDFRPTGILRITRNPVLWGIALWALLHLLANGDVSSVIFFGTFLALAVGGSFDIDRKRLRRFGERWRRYMEQTSNLPLQAVLQGRQKLVWKEIGGWRIALALVLYFGFLHGHARLFGVSPLGL</sequence>
<dbReference type="Pfam" id="PF07298">
    <property type="entry name" value="NnrU"/>
    <property type="match status" value="1"/>
</dbReference>
<keyword evidence="2 5" id="KW-0812">Transmembrane</keyword>
<feature type="transmembrane region" description="Helical" evidence="5">
    <location>
        <begin position="68"/>
        <end position="89"/>
    </location>
</feature>
<feature type="domain" description="NnrU" evidence="6">
    <location>
        <begin position="3"/>
        <end position="224"/>
    </location>
</feature>
<dbReference type="RefSeq" id="WP_286292949.1">
    <property type="nucleotide sequence ID" value="NZ_AP024718.1"/>
</dbReference>
<feature type="transmembrane region" description="Helical" evidence="5">
    <location>
        <begin position="138"/>
        <end position="156"/>
    </location>
</feature>
<evidence type="ECO:0000256" key="3">
    <source>
        <dbReference type="ARBA" id="ARBA00022989"/>
    </source>
</evidence>
<keyword evidence="3 5" id="KW-1133">Transmembrane helix</keyword>
<dbReference type="KEGG" id="meiy:MIN45_P0305"/>
<feature type="transmembrane region" description="Helical" evidence="5">
    <location>
        <begin position="36"/>
        <end position="56"/>
    </location>
</feature>
<name>A0AAU9CCH7_9GAMM</name>
<evidence type="ECO:0000256" key="5">
    <source>
        <dbReference type="SAM" id="Phobius"/>
    </source>
</evidence>